<proteinExistence type="predicted"/>
<keyword evidence="2" id="KW-0418">Kinase</keyword>
<name>A0A841I2L3_9DEIO</name>
<evidence type="ECO:0000313" key="3">
    <source>
        <dbReference type="Proteomes" id="UP000569951"/>
    </source>
</evidence>
<dbReference type="Proteomes" id="UP000569951">
    <property type="component" value="Unassembled WGS sequence"/>
</dbReference>
<gene>
    <name evidence="2" type="ORF">HNR42_002682</name>
</gene>
<reference evidence="2 3" key="1">
    <citation type="submission" date="2020-08" db="EMBL/GenBank/DDBJ databases">
        <title>Genomic Encyclopedia of Type Strains, Phase IV (KMG-IV): sequencing the most valuable type-strain genomes for metagenomic binning, comparative biology and taxonomic classification.</title>
        <authorList>
            <person name="Goeker M."/>
        </authorList>
    </citation>
    <scope>NUCLEOTIDE SEQUENCE [LARGE SCALE GENOMIC DNA]</scope>
    <source>
        <strain evidence="2 3">DSM 21458</strain>
    </source>
</reference>
<evidence type="ECO:0000313" key="2">
    <source>
        <dbReference type="EMBL" id="MBB6099244.1"/>
    </source>
</evidence>
<organism evidence="2 3">
    <name type="scientific">Deinobacterium chartae</name>
    <dbReference type="NCBI Taxonomy" id="521158"/>
    <lineage>
        <taxon>Bacteria</taxon>
        <taxon>Thermotogati</taxon>
        <taxon>Deinococcota</taxon>
        <taxon>Deinococci</taxon>
        <taxon>Deinococcales</taxon>
        <taxon>Deinococcaceae</taxon>
        <taxon>Deinobacterium</taxon>
    </lineage>
</organism>
<dbReference type="AlphaFoldDB" id="A0A841I2L3"/>
<sequence>MKLPDFPDLSADRLEAVSRRFGGRPLTRLPEVGIFNAVFALGDDLILRVPRDDPKFAEALERESRIIPMARAAGVRTPDLIVFEEDHALFPWPFVVLERVPGTHLAALDLEPEAVADVWRELGADYARLHAGVLPGADNADLVSHDLPDPREMAARCAEEGHYGPSEVRWLDRWLARLEEAARTDHPRRFLHGDPQATNVMVDPAGPRYRAVIDWGAATWGDPAWDFAGVPLRAVPFMLEGYRAQGLLDPDPSLEARILRRQLQVGLFLLGRGPAPGRSWAERSAGVLLEVLRFLTSPQGAAWNAWIS</sequence>
<dbReference type="EMBL" id="JACHHG010000010">
    <property type="protein sequence ID" value="MBB6099244.1"/>
    <property type="molecule type" value="Genomic_DNA"/>
</dbReference>
<dbReference type="RefSeq" id="WP_183988000.1">
    <property type="nucleotide sequence ID" value="NZ_JACHHG010000010.1"/>
</dbReference>
<comment type="caution">
    <text evidence="2">The sequence shown here is derived from an EMBL/GenBank/DDBJ whole genome shotgun (WGS) entry which is preliminary data.</text>
</comment>
<keyword evidence="3" id="KW-1185">Reference proteome</keyword>
<keyword evidence="2" id="KW-0808">Transferase</keyword>
<dbReference type="Gene3D" id="3.90.1200.10">
    <property type="match status" value="1"/>
</dbReference>
<dbReference type="InterPro" id="IPR002575">
    <property type="entry name" value="Aminoglycoside_PTrfase"/>
</dbReference>
<dbReference type="Gene3D" id="3.30.200.20">
    <property type="entry name" value="Phosphorylase Kinase, domain 1"/>
    <property type="match status" value="1"/>
</dbReference>
<dbReference type="Pfam" id="PF01636">
    <property type="entry name" value="APH"/>
    <property type="match status" value="1"/>
</dbReference>
<dbReference type="InterPro" id="IPR051678">
    <property type="entry name" value="AGP_Transferase"/>
</dbReference>
<dbReference type="GO" id="GO:0016301">
    <property type="term" value="F:kinase activity"/>
    <property type="evidence" value="ECO:0007669"/>
    <property type="project" value="UniProtKB-KW"/>
</dbReference>
<accession>A0A841I2L3</accession>
<dbReference type="PANTHER" id="PTHR21310">
    <property type="entry name" value="AMINOGLYCOSIDE PHOSPHOTRANSFERASE-RELATED-RELATED"/>
    <property type="match status" value="1"/>
</dbReference>
<feature type="domain" description="Aminoglycoside phosphotransferase" evidence="1">
    <location>
        <begin position="33"/>
        <end position="231"/>
    </location>
</feature>
<evidence type="ECO:0000259" key="1">
    <source>
        <dbReference type="Pfam" id="PF01636"/>
    </source>
</evidence>
<dbReference type="InterPro" id="IPR011009">
    <property type="entry name" value="Kinase-like_dom_sf"/>
</dbReference>
<dbReference type="SUPFAM" id="SSF56112">
    <property type="entry name" value="Protein kinase-like (PK-like)"/>
    <property type="match status" value="1"/>
</dbReference>
<protein>
    <submittedName>
        <fullName evidence="2">Aminoglycoside phosphotransferase (APT) family kinase protein</fullName>
    </submittedName>
</protein>